<dbReference type="InterPro" id="IPR036513">
    <property type="entry name" value="STAS_dom_sf"/>
</dbReference>
<evidence type="ECO:0000313" key="2">
    <source>
        <dbReference type="Proteomes" id="UP000295375"/>
    </source>
</evidence>
<proteinExistence type="predicted"/>
<accession>A0A4R6UFX7</accession>
<name>A0A4R6UFX7_9GAMM</name>
<evidence type="ECO:0000313" key="1">
    <source>
        <dbReference type="EMBL" id="TDQ45700.1"/>
    </source>
</evidence>
<dbReference type="Pfam" id="PF11964">
    <property type="entry name" value="SpoIIAA-like"/>
    <property type="match status" value="1"/>
</dbReference>
<reference evidence="1 2" key="1">
    <citation type="submission" date="2019-03" db="EMBL/GenBank/DDBJ databases">
        <title>Genomic Encyclopedia of Type Strains, Phase IV (KMG-IV): sequencing the most valuable type-strain genomes for metagenomic binning, comparative biology and taxonomic classification.</title>
        <authorList>
            <person name="Goeker M."/>
        </authorList>
    </citation>
    <scope>NUCLEOTIDE SEQUENCE [LARGE SCALE GENOMIC DNA]</scope>
    <source>
        <strain evidence="1 2">DSM 103792</strain>
    </source>
</reference>
<dbReference type="RefSeq" id="WP_133592524.1">
    <property type="nucleotide sequence ID" value="NZ_CP037953.1"/>
</dbReference>
<gene>
    <name evidence="1" type="ORF">EV696_11851</name>
</gene>
<dbReference type="Proteomes" id="UP000295375">
    <property type="component" value="Unassembled WGS sequence"/>
</dbReference>
<dbReference type="EMBL" id="SNYM01000018">
    <property type="protein sequence ID" value="TDQ45700.1"/>
    <property type="molecule type" value="Genomic_DNA"/>
</dbReference>
<comment type="caution">
    <text evidence="1">The sequence shown here is derived from an EMBL/GenBank/DDBJ whole genome shotgun (WGS) entry which is preliminary data.</text>
</comment>
<dbReference type="InterPro" id="IPR021866">
    <property type="entry name" value="SpoIIAA-like"/>
</dbReference>
<dbReference type="InterPro" id="IPR038396">
    <property type="entry name" value="SpoIIAA-like_sf"/>
</dbReference>
<organism evidence="1 2">
    <name type="scientific">Permianibacter aggregans</name>
    <dbReference type="NCBI Taxonomy" id="1510150"/>
    <lineage>
        <taxon>Bacteria</taxon>
        <taxon>Pseudomonadati</taxon>
        <taxon>Pseudomonadota</taxon>
        <taxon>Gammaproteobacteria</taxon>
        <taxon>Pseudomonadales</taxon>
        <taxon>Pseudomonadaceae</taxon>
        <taxon>Permianibacter</taxon>
    </lineage>
</organism>
<dbReference type="SUPFAM" id="SSF52091">
    <property type="entry name" value="SpoIIaa-like"/>
    <property type="match status" value="1"/>
</dbReference>
<dbReference type="Gene3D" id="3.40.50.10600">
    <property type="entry name" value="SpoIIaa-like domains"/>
    <property type="match status" value="1"/>
</dbReference>
<protein>
    <submittedName>
        <fullName evidence="1">SpoIIAA-like protein</fullName>
    </submittedName>
</protein>
<sequence>MALTISQLGDAALELNVFGKLQKEDYETFIPKAESRIAKQGKLDLLINVSRLEGWTPSALWEDLKWDAKHYSDVSRLAIVSDDNNKEWMATLSKPFTGAEVEYYPATELDKARRWVRHQD</sequence>
<dbReference type="OrthoDB" id="555504at2"/>
<keyword evidence="2" id="KW-1185">Reference proteome</keyword>
<dbReference type="AlphaFoldDB" id="A0A4R6UFX7"/>